<dbReference type="EMBL" id="CP011267">
    <property type="protein sequence ID" value="AKG90892.1"/>
    <property type="molecule type" value="Genomic_DNA"/>
</dbReference>
<dbReference type="RefSeq" id="WP_048096270.1">
    <property type="nucleotide sequence ID" value="NZ_CP011267.1"/>
</dbReference>
<evidence type="ECO:0000313" key="2">
    <source>
        <dbReference type="Proteomes" id="UP000034723"/>
    </source>
</evidence>
<dbReference type="Proteomes" id="UP000034723">
    <property type="component" value="Chromosome"/>
</dbReference>
<dbReference type="KEGG" id="gah:GAH_01830"/>
<evidence type="ECO:0000313" key="1">
    <source>
        <dbReference type="EMBL" id="AKG90892.1"/>
    </source>
</evidence>
<name>A0A0F7IDZ7_9EURY</name>
<dbReference type="HOGENOM" id="CLU_2839230_0_0_2"/>
<dbReference type="STRING" id="113653.GAH_01830"/>
<dbReference type="GeneID" id="24804397"/>
<dbReference type="AlphaFoldDB" id="A0A0F7IDZ7"/>
<keyword evidence="2" id="KW-1185">Reference proteome</keyword>
<proteinExistence type="predicted"/>
<dbReference type="InParanoid" id="A0A0F7IDZ7"/>
<accession>A0A0F7IDZ7</accession>
<protein>
    <submittedName>
        <fullName evidence="1">Ribbon-helix-helix protein, copG family</fullName>
    </submittedName>
</protein>
<organism evidence="1 2">
    <name type="scientific">Geoglobus ahangari</name>
    <dbReference type="NCBI Taxonomy" id="113653"/>
    <lineage>
        <taxon>Archaea</taxon>
        <taxon>Methanobacteriati</taxon>
        <taxon>Methanobacteriota</taxon>
        <taxon>Archaeoglobi</taxon>
        <taxon>Archaeoglobales</taxon>
        <taxon>Archaeoglobaceae</taxon>
        <taxon>Geoglobus</taxon>
    </lineage>
</organism>
<reference evidence="1 2" key="1">
    <citation type="submission" date="2015-04" db="EMBL/GenBank/DDBJ databases">
        <title>The complete genome sequence of the hyperthermophilic, obligate iron-reducing archaeon Geoglobus ahangari strain 234T.</title>
        <authorList>
            <person name="Manzella M.P."/>
            <person name="Holmes D.E."/>
            <person name="Rocheleau J.M."/>
            <person name="Chung A."/>
            <person name="Reguera G."/>
            <person name="Kashefi K."/>
        </authorList>
    </citation>
    <scope>NUCLEOTIDE SEQUENCE [LARGE SCALE GENOMIC DNA]</scope>
    <source>
        <strain evidence="1 2">234</strain>
    </source>
</reference>
<gene>
    <name evidence="1" type="ORF">GAH_01830</name>
</gene>
<sequence length="65" mass="7623">MATTVRVSRSTSENLETLKKQLGMRSVEEVIDFLIKEYRKKRVMNALGLDEISEFMEEDRLEDRG</sequence>